<gene>
    <name evidence="4" type="ORF">FCM35_KLT10690</name>
</gene>
<evidence type="ECO:0000256" key="1">
    <source>
        <dbReference type="ARBA" id="ARBA00023054"/>
    </source>
</evidence>
<dbReference type="PANTHER" id="PTHR31342">
    <property type="entry name" value="PROTEIN CHUP1, CHLOROPLASTIC"/>
    <property type="match status" value="1"/>
</dbReference>
<feature type="compositionally biased region" description="Basic and acidic residues" evidence="3">
    <location>
        <begin position="228"/>
        <end position="242"/>
    </location>
</feature>
<name>A0A833QS85_9POAL</name>
<feature type="region of interest" description="Disordered" evidence="3">
    <location>
        <begin position="614"/>
        <end position="636"/>
    </location>
</feature>
<feature type="compositionally biased region" description="Basic residues" evidence="3">
    <location>
        <begin position="27"/>
        <end position="36"/>
    </location>
</feature>
<evidence type="ECO:0000313" key="4">
    <source>
        <dbReference type="EMBL" id="KAF3324533.1"/>
    </source>
</evidence>
<keyword evidence="1 2" id="KW-0175">Coiled coil</keyword>
<feature type="coiled-coil region" evidence="2">
    <location>
        <begin position="111"/>
        <end position="152"/>
    </location>
</feature>
<reference evidence="4" key="1">
    <citation type="submission" date="2020-01" db="EMBL/GenBank/DDBJ databases">
        <title>Genome sequence of Kobresia littledalei, the first chromosome-level genome in the family Cyperaceae.</title>
        <authorList>
            <person name="Qu G."/>
        </authorList>
    </citation>
    <scope>NUCLEOTIDE SEQUENCE</scope>
    <source>
        <strain evidence="4">C.B.Clarke</strain>
        <tissue evidence="4">Leaf</tissue>
    </source>
</reference>
<feature type="region of interest" description="Disordered" evidence="3">
    <location>
        <begin position="52"/>
        <end position="83"/>
    </location>
</feature>
<dbReference type="InterPro" id="IPR040265">
    <property type="entry name" value="CHUP1/IPGA1-like"/>
</dbReference>
<dbReference type="GO" id="GO:0055028">
    <property type="term" value="C:cortical microtubule"/>
    <property type="evidence" value="ECO:0007669"/>
    <property type="project" value="TreeGrafter"/>
</dbReference>
<dbReference type="AlphaFoldDB" id="A0A833QS85"/>
<dbReference type="Proteomes" id="UP000623129">
    <property type="component" value="Unassembled WGS sequence"/>
</dbReference>
<proteinExistence type="predicted"/>
<comment type="caution">
    <text evidence="4">The sequence shown here is derived from an EMBL/GenBank/DDBJ whole genome shotgun (WGS) entry which is preliminary data.</text>
</comment>
<dbReference type="OrthoDB" id="687739at2759"/>
<protein>
    <submittedName>
        <fullName evidence="4">Protein CHUP1</fullName>
    </submittedName>
</protein>
<evidence type="ECO:0000256" key="3">
    <source>
        <dbReference type="SAM" id="MobiDB-lite"/>
    </source>
</evidence>
<evidence type="ECO:0000313" key="5">
    <source>
        <dbReference type="Proteomes" id="UP000623129"/>
    </source>
</evidence>
<feature type="coiled-coil region" evidence="2">
    <location>
        <begin position="314"/>
        <end position="535"/>
    </location>
</feature>
<feature type="region of interest" description="Disordered" evidence="3">
    <location>
        <begin position="26"/>
        <end position="45"/>
    </location>
</feature>
<accession>A0A833QS85</accession>
<dbReference type="PANTHER" id="PTHR31342:SF4">
    <property type="entry name" value="ACTIN BINDING PROTEIN FAMILY"/>
    <property type="match status" value="1"/>
</dbReference>
<organism evidence="4 5">
    <name type="scientific">Carex littledalei</name>
    <dbReference type="NCBI Taxonomy" id="544730"/>
    <lineage>
        <taxon>Eukaryota</taxon>
        <taxon>Viridiplantae</taxon>
        <taxon>Streptophyta</taxon>
        <taxon>Embryophyta</taxon>
        <taxon>Tracheophyta</taxon>
        <taxon>Spermatophyta</taxon>
        <taxon>Magnoliopsida</taxon>
        <taxon>Liliopsida</taxon>
        <taxon>Poales</taxon>
        <taxon>Cyperaceae</taxon>
        <taxon>Cyperoideae</taxon>
        <taxon>Cariceae</taxon>
        <taxon>Carex</taxon>
        <taxon>Carex subgen. Euthyceras</taxon>
    </lineage>
</organism>
<dbReference type="GO" id="GO:0072699">
    <property type="term" value="P:protein localization to cortical microtubule cytoskeleton"/>
    <property type="evidence" value="ECO:0007669"/>
    <property type="project" value="TreeGrafter"/>
</dbReference>
<keyword evidence="5" id="KW-1185">Reference proteome</keyword>
<feature type="region of interest" description="Disordered" evidence="3">
    <location>
        <begin position="219"/>
        <end position="248"/>
    </location>
</feature>
<dbReference type="EMBL" id="SWLB01000021">
    <property type="protein sequence ID" value="KAF3324533.1"/>
    <property type="molecule type" value="Genomic_DNA"/>
</dbReference>
<evidence type="ECO:0000256" key="2">
    <source>
        <dbReference type="SAM" id="Coils"/>
    </source>
</evidence>
<sequence>MELEPFITAGAAVAFSVAGYLMSNQRSRPKAGHLRTTRSESDLTKMRADAALLKSSGAAMEAASTSHNSEDSAPAVATNSPRGFRRGLNIISTDEGHSNVIQRTSIAPPSLPTLLEELEEHEEANEQENNIKSELQEKIETEDCNLEKEKEIKCDQMLSDKLLQEEEETITNKTNSLFLTETGQPETETETKVEQKSIILEKELEIKGEDENIPNKTHFLFPTMAGQPKKESETKHEQEKTSVKGKNQGIEWPHMLVRDLLYEEEEEEEEEEDDEDEEEIKYLHVLPQTLLETKEEIISICPPNTEEPKNHIKAKVELEENDDLEKEKEIERLRALAETLLERERGLEVQMLEYYGLKEQEEAMKEMENVLKTNCNEAKFLSLKVESLEEENVRLKNQILDLEKVTNKLDKNKEEIKMLKKRLRSDDDNAKEKIALLRESIDTLADKEDKSAADYEEIERKLERVKVLEVEVNELKKLNARLEEENSGLAHRLDSVQFVASSAMRGPEEQVLEEAIRLREMNEKLEQEVSQLRNDHCLSVEEVVYLRWLNACLRHELKNFNPSKGKAGASELNKSPSYHSREKVKQLLQEYSNLGIDINETNLGDLDFDYSSSSMAPSTFTSPRREQGKHSKHKAQKILGKIKKIVTGKANSNADKDKDKDRISVVASENASISCSDGSSPSSNIITVERFPQTEKHPRASLNIARSRIIEAETARSNSDLALLDVRRGEPRRYHALHLGDPSIEIDDRERAEIRKLALALKSSKSFGKSSLLCKIM</sequence>